<name>A0ACB7RXT7_HYAAI</name>
<evidence type="ECO:0000313" key="2">
    <source>
        <dbReference type="Proteomes" id="UP000821845"/>
    </source>
</evidence>
<organism evidence="1 2">
    <name type="scientific">Hyalomma asiaticum</name>
    <name type="common">Tick</name>
    <dbReference type="NCBI Taxonomy" id="266040"/>
    <lineage>
        <taxon>Eukaryota</taxon>
        <taxon>Metazoa</taxon>
        <taxon>Ecdysozoa</taxon>
        <taxon>Arthropoda</taxon>
        <taxon>Chelicerata</taxon>
        <taxon>Arachnida</taxon>
        <taxon>Acari</taxon>
        <taxon>Parasitiformes</taxon>
        <taxon>Ixodida</taxon>
        <taxon>Ixodoidea</taxon>
        <taxon>Ixodidae</taxon>
        <taxon>Hyalomminae</taxon>
        <taxon>Hyalomma</taxon>
    </lineage>
</organism>
<evidence type="ECO:0000313" key="1">
    <source>
        <dbReference type="EMBL" id="KAH6927035.1"/>
    </source>
</evidence>
<comment type="caution">
    <text evidence="1">The sequence shown here is derived from an EMBL/GenBank/DDBJ whole genome shotgun (WGS) entry which is preliminary data.</text>
</comment>
<protein>
    <submittedName>
        <fullName evidence="1">Uncharacterized protein</fullName>
    </submittedName>
</protein>
<sequence length="861" mass="93857">MSKEEGKKTEKRRRHRKKSATGSATAASSKFASSQVSPYSMSGVASPSSQRPPSGQSGSTGTSVSAQPSSLASAVEPVLPVSGGYPYREDSLGPPPVPDSGVPATVAAPSDGGAQGARPQGSTTTLGESAAMPSGVDSLSSAVAGIQSTSAGVAPALAKDRDQVQAPARGNALPAAPAVQVEPGKGPGALAQTKGTMGRPISSHTAAPGATGRIQQVPSGNPACKQRNATANAKPMAPFRRILVRTRPILPFTKPKTSRGNAWSPPSSPKPEDSKNCRCALAAACLAMFALLSVVVFLSVTHRRAEGRALVCNTEDCRAHAKLLTQHLNTKLSPCDDFKAFVCSAARSSSEHSEIFKTVLDGLRLSWYQRLRDILTSGTTKIGIGKKALAMHQMCLEQYPRDAADLPLFLHFLQDQGLNWPEPPRSYEPPLQFIIKLAYLWQSPFWMSVTVQVSDSSSPTTTRFRFQIRPSLLVPILLYHHRIAKSAYTKYWGQFLSHMYPDRATRPALNETAIAEVRDMEEYILETLTSVGKSPIPKPAVFPLAELSAHVPNASAHNWIEGFQQSIPLGRNVSPDDEIAVNDVRLLMTISELLQKYNEAQINMHLTWLVVQYYAPVADYRMLVDHYGNANKAAAWRRQYKVLVLALDVVSRFTARDVKTVNDGLEDLTSTALERVNVSDWMDDESKARLSEKIAAVKKSLWPPDAVLNESTLQSVYGTFPDNKTSFAAQWMMTRLAVSMVQMTGQYEEAMRLPWNSLPGYVFYDYISNAVRLATGTIAAPLYYPNGAKAMLYGGLLFLVATRLAFFMTLCYVLCPTSGDERGRDLDCNKVARNSKAFAKAFQCPKGTKMNPEKKCRFFIR</sequence>
<dbReference type="Proteomes" id="UP000821845">
    <property type="component" value="Chromosome 7"/>
</dbReference>
<gene>
    <name evidence="1" type="ORF">HPB50_025350</name>
</gene>
<keyword evidence="2" id="KW-1185">Reference proteome</keyword>
<dbReference type="EMBL" id="CM023487">
    <property type="protein sequence ID" value="KAH6927035.1"/>
    <property type="molecule type" value="Genomic_DNA"/>
</dbReference>
<proteinExistence type="predicted"/>
<accession>A0ACB7RXT7</accession>
<reference evidence="1" key="1">
    <citation type="submission" date="2020-05" db="EMBL/GenBank/DDBJ databases">
        <title>Large-scale comparative analyses of tick genomes elucidate their genetic diversity and vector capacities.</title>
        <authorList>
            <person name="Jia N."/>
            <person name="Wang J."/>
            <person name="Shi W."/>
            <person name="Du L."/>
            <person name="Sun Y."/>
            <person name="Zhan W."/>
            <person name="Jiang J."/>
            <person name="Wang Q."/>
            <person name="Zhang B."/>
            <person name="Ji P."/>
            <person name="Sakyi L.B."/>
            <person name="Cui X."/>
            <person name="Yuan T."/>
            <person name="Jiang B."/>
            <person name="Yang W."/>
            <person name="Lam T.T.-Y."/>
            <person name="Chang Q."/>
            <person name="Ding S."/>
            <person name="Wang X."/>
            <person name="Zhu J."/>
            <person name="Ruan X."/>
            <person name="Zhao L."/>
            <person name="Wei J."/>
            <person name="Que T."/>
            <person name="Du C."/>
            <person name="Cheng J."/>
            <person name="Dai P."/>
            <person name="Han X."/>
            <person name="Huang E."/>
            <person name="Gao Y."/>
            <person name="Liu J."/>
            <person name="Shao H."/>
            <person name="Ye R."/>
            <person name="Li L."/>
            <person name="Wei W."/>
            <person name="Wang X."/>
            <person name="Wang C."/>
            <person name="Yang T."/>
            <person name="Huo Q."/>
            <person name="Li W."/>
            <person name="Guo W."/>
            <person name="Chen H."/>
            <person name="Zhou L."/>
            <person name="Ni X."/>
            <person name="Tian J."/>
            <person name="Zhou Y."/>
            <person name="Sheng Y."/>
            <person name="Liu T."/>
            <person name="Pan Y."/>
            <person name="Xia L."/>
            <person name="Li J."/>
            <person name="Zhao F."/>
            <person name="Cao W."/>
        </authorList>
    </citation>
    <scope>NUCLEOTIDE SEQUENCE</scope>
    <source>
        <strain evidence="1">Hyas-2018</strain>
    </source>
</reference>